<dbReference type="SMART" id="SM00861">
    <property type="entry name" value="Transket_pyr"/>
    <property type="match status" value="1"/>
</dbReference>
<dbReference type="RefSeq" id="WP_321536864.1">
    <property type="nucleotide sequence ID" value="NZ_JARGDL010000026.1"/>
</dbReference>
<evidence type="ECO:0000313" key="6">
    <source>
        <dbReference type="Proteomes" id="UP001221302"/>
    </source>
</evidence>
<dbReference type="InterPro" id="IPR051157">
    <property type="entry name" value="PDH/Transketolase"/>
</dbReference>
<name>A0AAE3TD56_9BACT</name>
<evidence type="ECO:0000313" key="5">
    <source>
        <dbReference type="EMBL" id="MDF1613093.1"/>
    </source>
</evidence>
<dbReference type="EMBL" id="JARGDL010000026">
    <property type="protein sequence ID" value="MDF1613093.1"/>
    <property type="molecule type" value="Genomic_DNA"/>
</dbReference>
<dbReference type="InterPro" id="IPR005475">
    <property type="entry name" value="Transketolase-like_Pyr-bd"/>
</dbReference>
<dbReference type="InterPro" id="IPR029061">
    <property type="entry name" value="THDP-binding"/>
</dbReference>
<organism evidence="5 6">
    <name type="scientific">Stygiobacter electus</name>
    <dbReference type="NCBI Taxonomy" id="3032292"/>
    <lineage>
        <taxon>Bacteria</taxon>
        <taxon>Pseudomonadati</taxon>
        <taxon>Ignavibacteriota</taxon>
        <taxon>Ignavibacteria</taxon>
        <taxon>Ignavibacteriales</taxon>
        <taxon>Melioribacteraceae</taxon>
        <taxon>Stygiobacter</taxon>
    </lineage>
</organism>
<dbReference type="FunFam" id="3.40.50.970:FF:000129">
    <property type="entry name" value="Transketolase"/>
    <property type="match status" value="1"/>
</dbReference>
<dbReference type="Gene3D" id="3.40.50.970">
    <property type="match status" value="1"/>
</dbReference>
<dbReference type="SUPFAM" id="SSF52518">
    <property type="entry name" value="Thiamin diphosphate-binding fold (THDP-binding)"/>
    <property type="match status" value="1"/>
</dbReference>
<dbReference type="Pfam" id="PF02780">
    <property type="entry name" value="Transketolase_C"/>
    <property type="match status" value="1"/>
</dbReference>
<evidence type="ECO:0000256" key="3">
    <source>
        <dbReference type="ARBA" id="ARBA00023052"/>
    </source>
</evidence>
<keyword evidence="3" id="KW-0786">Thiamine pyrophosphate</keyword>
<evidence type="ECO:0000259" key="4">
    <source>
        <dbReference type="SMART" id="SM00861"/>
    </source>
</evidence>
<dbReference type="SUPFAM" id="SSF52922">
    <property type="entry name" value="TK C-terminal domain-like"/>
    <property type="match status" value="1"/>
</dbReference>
<dbReference type="Pfam" id="PF02779">
    <property type="entry name" value="Transket_pyr"/>
    <property type="match status" value="1"/>
</dbReference>
<dbReference type="InterPro" id="IPR009014">
    <property type="entry name" value="Transketo_C/PFOR_II"/>
</dbReference>
<protein>
    <submittedName>
        <fullName evidence="5">Transketolase C-terminal domain-containing protein</fullName>
    </submittedName>
</protein>
<dbReference type="AlphaFoldDB" id="A0AAE3TD56"/>
<proteinExistence type="inferred from homology"/>
<comment type="caution">
    <text evidence="5">The sequence shown here is derived from an EMBL/GenBank/DDBJ whole genome shotgun (WGS) entry which is preliminary data.</text>
</comment>
<dbReference type="Proteomes" id="UP001221302">
    <property type="component" value="Unassembled WGS sequence"/>
</dbReference>
<comment type="similarity">
    <text evidence="2">Belongs to the transketolase family.</text>
</comment>
<gene>
    <name evidence="5" type="ORF">P0M35_13085</name>
</gene>
<dbReference type="CDD" id="cd07033">
    <property type="entry name" value="TPP_PYR_DXS_TK_like"/>
    <property type="match status" value="1"/>
</dbReference>
<feature type="domain" description="Transketolase-like pyrimidine-binding" evidence="4">
    <location>
        <begin position="1"/>
        <end position="163"/>
    </location>
</feature>
<comment type="cofactor">
    <cofactor evidence="1">
        <name>thiamine diphosphate</name>
        <dbReference type="ChEBI" id="CHEBI:58937"/>
    </cofactor>
</comment>
<evidence type="ECO:0000256" key="2">
    <source>
        <dbReference type="ARBA" id="ARBA00007131"/>
    </source>
</evidence>
<evidence type="ECO:0000256" key="1">
    <source>
        <dbReference type="ARBA" id="ARBA00001964"/>
    </source>
</evidence>
<reference evidence="5" key="1">
    <citation type="submission" date="2023-03" db="EMBL/GenBank/DDBJ databases">
        <title>Stygiobacter electus gen. nov., sp. nov., facultatively anaerobic thermotolerant bacterium of the class Ignavibacteria from a well of Yessentuki mineral water deposit.</title>
        <authorList>
            <person name="Podosokorskaya O.A."/>
            <person name="Elcheninov A.G."/>
            <person name="Petrova N.F."/>
            <person name="Zavarzina D.G."/>
            <person name="Kublanov I.V."/>
            <person name="Merkel A.Y."/>
        </authorList>
    </citation>
    <scope>NUCLEOTIDE SEQUENCE</scope>
    <source>
        <strain evidence="5">09-Me</strain>
    </source>
</reference>
<keyword evidence="6" id="KW-1185">Reference proteome</keyword>
<sequence length="296" mass="32922">MRTAFINQLIQEARNNPSIFLIVGDLGFSVVEPFAEEFPDRFLNAGVAEQNMTGIAAGLAIEGYTVFTYSIGNFPTLRCMEQIRYDVCYHNLNVKIVAVGGGYAYGPLGASHHATEELGMLRTIPNLIVCAPGDPIETRAVTSAIIKHTGPCYLRLGKAGEPIVHQNELEIGIGKMLPVIEGKETAILSTGAMLKYTYDYIEDNKLKWGLYSFPFIKPLDLEGLKIIAENYRKIITIEEHQKSSGFGSAILEGYNDLEESKKISKRPEIKRIAIPDQFVSVAGKQEYLRKLYKIKL</sequence>
<accession>A0AAE3TD56</accession>
<dbReference type="Gene3D" id="3.40.50.920">
    <property type="match status" value="1"/>
</dbReference>
<dbReference type="PANTHER" id="PTHR43825:SF5">
    <property type="entry name" value="HYPOTHETICAL TRANSKETOLASE FAMILY PROTEIN"/>
    <property type="match status" value="1"/>
</dbReference>
<dbReference type="InterPro" id="IPR033248">
    <property type="entry name" value="Transketolase_C"/>
</dbReference>
<dbReference type="PANTHER" id="PTHR43825">
    <property type="entry name" value="PYRUVATE DEHYDROGENASE E1 COMPONENT"/>
    <property type="match status" value="1"/>
</dbReference>